<evidence type="ECO:0000256" key="1">
    <source>
        <dbReference type="SAM" id="MobiDB-lite"/>
    </source>
</evidence>
<dbReference type="OrthoDB" id="1922977at2759"/>
<dbReference type="AlphaFoldDB" id="A0A8S3T9Z9"/>
<feature type="compositionally biased region" description="Pro residues" evidence="1">
    <location>
        <begin position="415"/>
        <end position="474"/>
    </location>
</feature>
<feature type="compositionally biased region" description="Acidic residues" evidence="1">
    <location>
        <begin position="1"/>
        <end position="17"/>
    </location>
</feature>
<gene>
    <name evidence="2" type="ORF">MEDL_43204</name>
</gene>
<dbReference type="Proteomes" id="UP000683360">
    <property type="component" value="Unassembled WGS sequence"/>
</dbReference>
<comment type="caution">
    <text evidence="2">The sequence shown here is derived from an EMBL/GenBank/DDBJ whole genome shotgun (WGS) entry which is preliminary data.</text>
</comment>
<organism evidence="2 3">
    <name type="scientific">Mytilus edulis</name>
    <name type="common">Blue mussel</name>
    <dbReference type="NCBI Taxonomy" id="6550"/>
    <lineage>
        <taxon>Eukaryota</taxon>
        <taxon>Metazoa</taxon>
        <taxon>Spiralia</taxon>
        <taxon>Lophotrochozoa</taxon>
        <taxon>Mollusca</taxon>
        <taxon>Bivalvia</taxon>
        <taxon>Autobranchia</taxon>
        <taxon>Pteriomorphia</taxon>
        <taxon>Mytilida</taxon>
        <taxon>Mytiloidea</taxon>
        <taxon>Mytilidae</taxon>
        <taxon>Mytilinae</taxon>
        <taxon>Mytilus</taxon>
    </lineage>
</organism>
<dbReference type="GO" id="GO:0005634">
    <property type="term" value="C:nucleus"/>
    <property type="evidence" value="ECO:0007669"/>
    <property type="project" value="TreeGrafter"/>
</dbReference>
<sequence>MDDTKEEGELSDDDEVDAQPQNNTEKTKSYRSQYDDHDDQARFHKQPEHYRHPVRDTRSENMRRTTHINPHYCMDYTTRSGLPPRPLRYDRIRVSPQEHPVHMSDRDRRDFKHYRERVKKSSVQNVTNTGNKIQIIDYQHRSAPNTAPNTSPGFWAKRKLRNAKIDKNSKEYKETVDKYKSELQGVEDRIKMLEHKDKINQEKQGSLKTTEIMNNIPNENSSDSKENTNRNNNSENLTEVTEVEVETENPNSLESGKVRNEESIEILNTTEEKAGDGESDEDKDVMIIEPPPPEVIVLDDDDVIEGQGQDDVTEGQGQDDITEDQGQDDVTEGQSQDDVTEGQDQEDVTEDHGQDNVSLEQVAEDADSEQKVVADDEIQTEGYYQDYIPDPSFQAYGWMDHNRQIPFLETMPLMPVEPQPPPLPPPLPSDWPPPPPPPEEPPPLPLEEFPPLPPEPYLLLPPPPPPGLPIPPPPPEEEDEVDDDEEALLRAKLLQSLANRKIMMVRAMNEDARQFKEQVQKKMTIFKEKEKLLLAMGQRVYGVSYKPRSVVAKAGGKNRVADLSVTVVNEISSFTEHHILSRMKSTHSSSSSPKLKYSSPLLHFKSYRFSPYYRIKEKMSLSSPTVANKINPKKMLCRFDILGTCHDEDCAGQEKANLDNALNVLARGLEENKCSCDLWKHYLKLYSRHKESSDLVDLCATALQYAQHYDIWWQGKLRNTKENTWIHTNLQPVDKCVLWLSYINLKEFKQLPPQLYNPQKQMAGRIVNKDKLIIPWNSLPQLGSNVDVLKSLMLKAVEDCMTSGKTVLSIEILYVNIFNLLQSQQRYEEAASLCRKLLMMDPTMIDIWLCVAELYSTCGDPVATRQGDNDKALEALEMGAINYFDVDIKDKRSDPNLLYCTLLDEAVPLQYKPPDFKEGIMPESIEEEIVYVWMNYRMISLTVKLENIREYLMFEVSHGCKEIVPQILSRCQELGLIIGKRYIHQFTAPVVATQFSGQIYSRTIPTVKWHQQIYCRCHRHSYHRNDVSTQRQNGWFPVQSTERPEPRPAAVSGEQTPGP</sequence>
<dbReference type="InterPro" id="IPR011990">
    <property type="entry name" value="TPR-like_helical_dom_sf"/>
</dbReference>
<feature type="region of interest" description="Disordered" evidence="1">
    <location>
        <begin position="1"/>
        <end position="59"/>
    </location>
</feature>
<evidence type="ECO:0000313" key="3">
    <source>
        <dbReference type="Proteomes" id="UP000683360"/>
    </source>
</evidence>
<feature type="compositionally biased region" description="Low complexity" evidence="1">
    <location>
        <begin position="229"/>
        <end position="240"/>
    </location>
</feature>
<feature type="compositionally biased region" description="Acidic residues" evidence="1">
    <location>
        <begin position="320"/>
        <end position="331"/>
    </location>
</feature>
<reference evidence="2" key="1">
    <citation type="submission" date="2021-03" db="EMBL/GenBank/DDBJ databases">
        <authorList>
            <person name="Bekaert M."/>
        </authorList>
    </citation>
    <scope>NUCLEOTIDE SEQUENCE</scope>
</reference>
<dbReference type="PANTHER" id="PTHR21563:SF3">
    <property type="entry name" value="ZINC FINGER C3H1 DOMAIN-CONTAINING PROTEIN"/>
    <property type="match status" value="1"/>
</dbReference>
<feature type="compositionally biased region" description="Basic and acidic residues" evidence="1">
    <location>
        <begin position="25"/>
        <end position="59"/>
    </location>
</feature>
<dbReference type="PANTHER" id="PTHR21563">
    <property type="entry name" value="ZINC FINGER C3H1 DOMAIN-CONTAINING PROTEIN"/>
    <property type="match status" value="1"/>
</dbReference>
<dbReference type="Gene3D" id="1.25.40.10">
    <property type="entry name" value="Tetratricopeptide repeat domain"/>
    <property type="match status" value="1"/>
</dbReference>
<dbReference type="InterPro" id="IPR039278">
    <property type="entry name" value="Red1"/>
</dbReference>
<accession>A0A8S3T9Z9</accession>
<feature type="compositionally biased region" description="Polar residues" evidence="1">
    <location>
        <begin position="202"/>
        <end position="221"/>
    </location>
</feature>
<name>A0A8S3T9Z9_MYTED</name>
<feature type="region of interest" description="Disordered" evidence="1">
    <location>
        <begin position="306"/>
        <end position="377"/>
    </location>
</feature>
<dbReference type="GO" id="GO:0000178">
    <property type="term" value="C:exosome (RNase complex)"/>
    <property type="evidence" value="ECO:0007669"/>
    <property type="project" value="TreeGrafter"/>
</dbReference>
<protein>
    <submittedName>
        <fullName evidence="2">Uncharacterized protein</fullName>
    </submittedName>
</protein>
<dbReference type="EMBL" id="CAJPWZ010002061">
    <property type="protein sequence ID" value="CAG2230341.1"/>
    <property type="molecule type" value="Genomic_DNA"/>
</dbReference>
<feature type="region of interest" description="Disordered" evidence="1">
    <location>
        <begin position="412"/>
        <end position="482"/>
    </location>
</feature>
<feature type="region of interest" description="Disordered" evidence="1">
    <location>
        <begin position="194"/>
        <end position="287"/>
    </location>
</feature>
<proteinExistence type="predicted"/>
<feature type="region of interest" description="Disordered" evidence="1">
    <location>
        <begin position="1036"/>
        <end position="1059"/>
    </location>
</feature>
<feature type="compositionally biased region" description="Acidic residues" evidence="1">
    <location>
        <begin position="338"/>
        <end position="349"/>
    </location>
</feature>
<keyword evidence="3" id="KW-1185">Reference proteome</keyword>
<dbReference type="SUPFAM" id="SSF48452">
    <property type="entry name" value="TPR-like"/>
    <property type="match status" value="1"/>
</dbReference>
<evidence type="ECO:0000313" key="2">
    <source>
        <dbReference type="EMBL" id="CAG2230341.1"/>
    </source>
</evidence>